<proteinExistence type="predicted"/>
<evidence type="ECO:0000313" key="4">
    <source>
        <dbReference type="Proteomes" id="UP001498476"/>
    </source>
</evidence>
<comment type="caution">
    <text evidence="3">The sequence shown here is derived from an EMBL/GenBank/DDBJ whole genome shotgun (WGS) entry which is preliminary data.</text>
</comment>
<evidence type="ECO:0000313" key="3">
    <source>
        <dbReference type="EMBL" id="KAK7397825.1"/>
    </source>
</evidence>
<dbReference type="SUPFAM" id="SSF48452">
    <property type="entry name" value="TPR-like"/>
    <property type="match status" value="1"/>
</dbReference>
<keyword evidence="2" id="KW-0802">TPR repeat</keyword>
<sequence>MAKRSIQAQAMASLVKKALVKKKVETDRNVNVWIHRVVQDAIKCNWSLEARQSAFDRTCFCICRLFPQQIRGQSMIEQYQDCAKYQSHLLALEDFFTHHSEELTGIMEFSNTLANGGWYFFERGQTNTAYKLLETAEKIALHLTQGEPCVTLGLIYNNIGAVWATRGDRKTGAEITGKAIEHREKCLSRDDPDIQELATSCSNYANHLRMLGRLDEAKEFYFKGLDIRRRCPGSTPELEELTLSNTAGFFSEQPEKESLNLALKYIKQALDLHPNCSKLSSYMLIIEYACGKILASLGRYQEAYDVQNACLKKRLDMESDSHYISGTSFHRTGCLAYQLSMDTGLSPRERLKHETEAVKMLRDARKTFLTNSREPGWPPRTSLKLS</sequence>
<dbReference type="Proteomes" id="UP001498476">
    <property type="component" value="Unassembled WGS sequence"/>
</dbReference>
<dbReference type="EMBL" id="JAZAVJ010000425">
    <property type="protein sequence ID" value="KAK7397825.1"/>
    <property type="molecule type" value="Genomic_DNA"/>
</dbReference>
<dbReference type="PANTHER" id="PTHR45641:SF1">
    <property type="entry name" value="AAA+ ATPASE DOMAIN-CONTAINING PROTEIN"/>
    <property type="match status" value="1"/>
</dbReference>
<dbReference type="Gene3D" id="1.25.40.10">
    <property type="entry name" value="Tetratricopeptide repeat domain"/>
    <property type="match status" value="1"/>
</dbReference>
<dbReference type="InterPro" id="IPR011990">
    <property type="entry name" value="TPR-like_helical_dom_sf"/>
</dbReference>
<keyword evidence="4" id="KW-1185">Reference proteome</keyword>
<evidence type="ECO:0000256" key="2">
    <source>
        <dbReference type="ARBA" id="ARBA00022803"/>
    </source>
</evidence>
<gene>
    <name evidence="3" type="ORF">QQX98_012806</name>
</gene>
<reference evidence="3 4" key="1">
    <citation type="journal article" date="2025" name="Microbiol. Resour. Announc.">
        <title>Draft genome sequences for Neonectria magnoliae and Neonectria punicea, canker pathogens of Liriodendron tulipifera and Acer saccharum in West Virginia.</title>
        <authorList>
            <person name="Petronek H.M."/>
            <person name="Kasson M.T."/>
            <person name="Metheny A.M."/>
            <person name="Stauder C.M."/>
            <person name="Lovett B."/>
            <person name="Lynch S.C."/>
            <person name="Garnas J.R."/>
            <person name="Kasson L.R."/>
            <person name="Stajich J.E."/>
        </authorList>
    </citation>
    <scope>NUCLEOTIDE SEQUENCE [LARGE SCALE GENOMIC DNA]</scope>
    <source>
        <strain evidence="3 4">NRRL 64653</strain>
    </source>
</reference>
<evidence type="ECO:0000256" key="1">
    <source>
        <dbReference type="ARBA" id="ARBA00022737"/>
    </source>
</evidence>
<protein>
    <submittedName>
        <fullName evidence="3">Uncharacterized protein</fullName>
    </submittedName>
</protein>
<name>A0ABR1GHX1_9HYPO</name>
<organism evidence="3 4">
    <name type="scientific">Neonectria punicea</name>
    <dbReference type="NCBI Taxonomy" id="979145"/>
    <lineage>
        <taxon>Eukaryota</taxon>
        <taxon>Fungi</taxon>
        <taxon>Dikarya</taxon>
        <taxon>Ascomycota</taxon>
        <taxon>Pezizomycotina</taxon>
        <taxon>Sordariomycetes</taxon>
        <taxon>Hypocreomycetidae</taxon>
        <taxon>Hypocreales</taxon>
        <taxon>Nectriaceae</taxon>
        <taxon>Neonectria</taxon>
    </lineage>
</organism>
<dbReference type="PANTHER" id="PTHR45641">
    <property type="entry name" value="TETRATRICOPEPTIDE REPEAT PROTEIN (AFU_ORTHOLOGUE AFUA_6G03870)"/>
    <property type="match status" value="1"/>
</dbReference>
<accession>A0ABR1GHX1</accession>
<keyword evidence="1" id="KW-0677">Repeat</keyword>